<accession>A0AAE0NWZ2</accession>
<name>A0AAE0NWZ2_SORBR</name>
<reference evidence="2" key="2">
    <citation type="submission" date="2023-07" db="EMBL/GenBank/DDBJ databases">
        <authorList>
            <consortium name="Lawrence Berkeley National Laboratory"/>
            <person name="Haridas S."/>
            <person name="Hensen N."/>
            <person name="Bonometti L."/>
            <person name="Westerberg I."/>
            <person name="Brannstrom I.O."/>
            <person name="Guillou S."/>
            <person name="Cros-Aarteil S."/>
            <person name="Calhoun S."/>
            <person name="Kuo A."/>
            <person name="Mondo S."/>
            <person name="Pangilinan J."/>
            <person name="Riley R."/>
            <person name="LaButti K."/>
            <person name="Andreopoulos B."/>
            <person name="Lipzen A."/>
            <person name="Chen C."/>
            <person name="Yanf M."/>
            <person name="Daum C."/>
            <person name="Ng V."/>
            <person name="Clum A."/>
            <person name="Steindorff A."/>
            <person name="Ohm R."/>
            <person name="Martin F."/>
            <person name="Silar P."/>
            <person name="Natvig D."/>
            <person name="Lalanne C."/>
            <person name="Gautier V."/>
            <person name="Ament-velasquez S.L."/>
            <person name="Kruys A."/>
            <person name="Hutchinson M.I."/>
            <person name="Powell A.J."/>
            <person name="Barry K."/>
            <person name="Miller A.N."/>
            <person name="Grigoriev I.V."/>
            <person name="Debuchy R."/>
            <person name="Gladieux P."/>
            <person name="Thoren M.H."/>
            <person name="Johannesson H."/>
        </authorList>
    </citation>
    <scope>NUCLEOTIDE SEQUENCE</scope>
    <source>
        <strain evidence="2">FGSC 1904</strain>
    </source>
</reference>
<comment type="caution">
    <text evidence="2">The sequence shown here is derived from an EMBL/GenBank/DDBJ whole genome shotgun (WGS) entry which is preliminary data.</text>
</comment>
<feature type="region of interest" description="Disordered" evidence="1">
    <location>
        <begin position="123"/>
        <end position="156"/>
    </location>
</feature>
<sequence>MSSLGATRFTTLASYASSTPGDGQEPRAINVPGAFPDTATRPTTTIETTDLPLYAANGSPPPSANKMNKYTPSTPSRNIHNPANVHNPANNPPATPINTPGSTPNPIRPRTATQRFALLPQLESGDAHSSSSTSSSVRDYDIETGTGHQAVQENDEEELGWKDAYEVMIKLPLRGLAAWMARTGMAVTGKRRNRNQNEADGDGVV</sequence>
<dbReference type="Proteomes" id="UP001281003">
    <property type="component" value="Unassembled WGS sequence"/>
</dbReference>
<reference evidence="2" key="1">
    <citation type="journal article" date="2023" name="Mol. Phylogenet. Evol.">
        <title>Genome-scale phylogeny and comparative genomics of the fungal order Sordariales.</title>
        <authorList>
            <person name="Hensen N."/>
            <person name="Bonometti L."/>
            <person name="Westerberg I."/>
            <person name="Brannstrom I.O."/>
            <person name="Guillou S."/>
            <person name="Cros-Aarteil S."/>
            <person name="Calhoun S."/>
            <person name="Haridas S."/>
            <person name="Kuo A."/>
            <person name="Mondo S."/>
            <person name="Pangilinan J."/>
            <person name="Riley R."/>
            <person name="LaButti K."/>
            <person name="Andreopoulos B."/>
            <person name="Lipzen A."/>
            <person name="Chen C."/>
            <person name="Yan M."/>
            <person name="Daum C."/>
            <person name="Ng V."/>
            <person name="Clum A."/>
            <person name="Steindorff A."/>
            <person name="Ohm R.A."/>
            <person name="Martin F."/>
            <person name="Silar P."/>
            <person name="Natvig D.O."/>
            <person name="Lalanne C."/>
            <person name="Gautier V."/>
            <person name="Ament-Velasquez S.L."/>
            <person name="Kruys A."/>
            <person name="Hutchinson M.I."/>
            <person name="Powell A.J."/>
            <person name="Barry K."/>
            <person name="Miller A.N."/>
            <person name="Grigoriev I.V."/>
            <person name="Debuchy R."/>
            <person name="Gladieux P."/>
            <person name="Hiltunen Thoren M."/>
            <person name="Johannesson H."/>
        </authorList>
    </citation>
    <scope>NUCLEOTIDE SEQUENCE</scope>
    <source>
        <strain evidence="2">FGSC 1904</strain>
    </source>
</reference>
<feature type="compositionally biased region" description="Low complexity" evidence="1">
    <location>
        <begin position="78"/>
        <end position="89"/>
    </location>
</feature>
<feature type="compositionally biased region" description="Low complexity" evidence="1">
    <location>
        <begin position="38"/>
        <end position="49"/>
    </location>
</feature>
<feature type="compositionally biased region" description="Polar residues" evidence="1">
    <location>
        <begin position="65"/>
        <end position="77"/>
    </location>
</feature>
<feature type="region of interest" description="Disordered" evidence="1">
    <location>
        <begin position="1"/>
        <end position="109"/>
    </location>
</feature>
<dbReference type="AlphaFoldDB" id="A0AAE0NWZ2"/>
<evidence type="ECO:0000313" key="3">
    <source>
        <dbReference type="Proteomes" id="UP001281003"/>
    </source>
</evidence>
<organism evidence="2 3">
    <name type="scientific">Sordaria brevicollis</name>
    <dbReference type="NCBI Taxonomy" id="83679"/>
    <lineage>
        <taxon>Eukaryota</taxon>
        <taxon>Fungi</taxon>
        <taxon>Dikarya</taxon>
        <taxon>Ascomycota</taxon>
        <taxon>Pezizomycotina</taxon>
        <taxon>Sordariomycetes</taxon>
        <taxon>Sordariomycetidae</taxon>
        <taxon>Sordariales</taxon>
        <taxon>Sordariaceae</taxon>
        <taxon>Sordaria</taxon>
    </lineage>
</organism>
<keyword evidence="3" id="KW-1185">Reference proteome</keyword>
<evidence type="ECO:0000313" key="2">
    <source>
        <dbReference type="EMBL" id="KAK3388980.1"/>
    </source>
</evidence>
<gene>
    <name evidence="2" type="ORF">B0T20DRAFT_90460</name>
</gene>
<protein>
    <submittedName>
        <fullName evidence="2">Uncharacterized protein</fullName>
    </submittedName>
</protein>
<evidence type="ECO:0000256" key="1">
    <source>
        <dbReference type="SAM" id="MobiDB-lite"/>
    </source>
</evidence>
<dbReference type="EMBL" id="JAUTDP010000014">
    <property type="protein sequence ID" value="KAK3388980.1"/>
    <property type="molecule type" value="Genomic_DNA"/>
</dbReference>
<feature type="compositionally biased region" description="Polar residues" evidence="1">
    <location>
        <begin position="1"/>
        <end position="21"/>
    </location>
</feature>
<proteinExistence type="predicted"/>